<protein>
    <recommendedName>
        <fullName evidence="5">HTH hxlR-type domain-containing protein</fullName>
    </recommendedName>
</protein>
<evidence type="ECO:0000259" key="5">
    <source>
        <dbReference type="PROSITE" id="PS51118"/>
    </source>
</evidence>
<accession>A0ABQ4CK10</accession>
<evidence type="ECO:0000256" key="3">
    <source>
        <dbReference type="ARBA" id="ARBA00023163"/>
    </source>
</evidence>
<keyword evidence="7" id="KW-1185">Reference proteome</keyword>
<feature type="region of interest" description="Disordered" evidence="4">
    <location>
        <begin position="1"/>
        <end position="20"/>
    </location>
</feature>
<keyword evidence="2" id="KW-0238">DNA-binding</keyword>
<dbReference type="PANTHER" id="PTHR33204:SF18">
    <property type="entry name" value="TRANSCRIPTIONAL REGULATORY PROTEIN"/>
    <property type="match status" value="1"/>
</dbReference>
<evidence type="ECO:0000256" key="1">
    <source>
        <dbReference type="ARBA" id="ARBA00023015"/>
    </source>
</evidence>
<dbReference type="InterPro" id="IPR036388">
    <property type="entry name" value="WH-like_DNA-bd_sf"/>
</dbReference>
<evidence type="ECO:0000256" key="2">
    <source>
        <dbReference type="ARBA" id="ARBA00023125"/>
    </source>
</evidence>
<keyword evidence="1" id="KW-0805">Transcription regulation</keyword>
<gene>
    <name evidence="6" type="ORF">Asi02nite_11450</name>
</gene>
<proteinExistence type="predicted"/>
<feature type="compositionally biased region" description="Basic and acidic residues" evidence="4">
    <location>
        <begin position="68"/>
        <end position="80"/>
    </location>
</feature>
<sequence>MAGEIADDGGHGVSATQCLGGDGATDKWTAMLVLCLEHGPRRFNELRVPLRSISPKVLSETQRAMERDGLVIRDAYDEQPPRAGVRVRNPGGSPGRRGSCWPP</sequence>
<evidence type="ECO:0000256" key="4">
    <source>
        <dbReference type="SAM" id="MobiDB-lite"/>
    </source>
</evidence>
<evidence type="ECO:0000313" key="6">
    <source>
        <dbReference type="EMBL" id="GIF71627.1"/>
    </source>
</evidence>
<dbReference type="Proteomes" id="UP000604117">
    <property type="component" value="Unassembled WGS sequence"/>
</dbReference>
<dbReference type="PANTHER" id="PTHR33204">
    <property type="entry name" value="TRANSCRIPTIONAL REGULATOR, MARR FAMILY"/>
    <property type="match status" value="1"/>
</dbReference>
<comment type="caution">
    <text evidence="6">The sequence shown here is derived from an EMBL/GenBank/DDBJ whole genome shotgun (WGS) entry which is preliminary data.</text>
</comment>
<evidence type="ECO:0000313" key="7">
    <source>
        <dbReference type="Proteomes" id="UP000604117"/>
    </source>
</evidence>
<reference evidence="6 7" key="1">
    <citation type="submission" date="2021-01" db="EMBL/GenBank/DDBJ databases">
        <title>Whole genome shotgun sequence of Asanoa siamensis NBRC 107932.</title>
        <authorList>
            <person name="Komaki H."/>
            <person name="Tamura T."/>
        </authorList>
    </citation>
    <scope>NUCLEOTIDE SEQUENCE [LARGE SCALE GENOMIC DNA]</scope>
    <source>
        <strain evidence="6 7">NBRC 107932</strain>
    </source>
</reference>
<feature type="region of interest" description="Disordered" evidence="4">
    <location>
        <begin position="68"/>
        <end position="103"/>
    </location>
</feature>
<dbReference type="Gene3D" id="1.10.10.10">
    <property type="entry name" value="Winged helix-like DNA-binding domain superfamily/Winged helix DNA-binding domain"/>
    <property type="match status" value="1"/>
</dbReference>
<dbReference type="EMBL" id="BONE01000006">
    <property type="protein sequence ID" value="GIF71627.1"/>
    <property type="molecule type" value="Genomic_DNA"/>
</dbReference>
<organism evidence="6 7">
    <name type="scientific">Asanoa siamensis</name>
    <dbReference type="NCBI Taxonomy" id="926357"/>
    <lineage>
        <taxon>Bacteria</taxon>
        <taxon>Bacillati</taxon>
        <taxon>Actinomycetota</taxon>
        <taxon>Actinomycetes</taxon>
        <taxon>Micromonosporales</taxon>
        <taxon>Micromonosporaceae</taxon>
        <taxon>Asanoa</taxon>
    </lineage>
</organism>
<feature type="compositionally biased region" description="Low complexity" evidence="4">
    <location>
        <begin position="84"/>
        <end position="103"/>
    </location>
</feature>
<feature type="domain" description="HTH hxlR-type" evidence="5">
    <location>
        <begin position="15"/>
        <end position="103"/>
    </location>
</feature>
<dbReference type="SUPFAM" id="SSF46785">
    <property type="entry name" value="Winged helix' DNA-binding domain"/>
    <property type="match status" value="1"/>
</dbReference>
<dbReference type="InterPro" id="IPR036390">
    <property type="entry name" value="WH_DNA-bd_sf"/>
</dbReference>
<name>A0ABQ4CK10_9ACTN</name>
<dbReference type="PROSITE" id="PS51118">
    <property type="entry name" value="HTH_HXLR"/>
    <property type="match status" value="1"/>
</dbReference>
<keyword evidence="3" id="KW-0804">Transcription</keyword>
<dbReference type="Pfam" id="PF01638">
    <property type="entry name" value="HxlR"/>
    <property type="match status" value="1"/>
</dbReference>
<dbReference type="InterPro" id="IPR002577">
    <property type="entry name" value="HTH_HxlR"/>
</dbReference>